<organism evidence="3 4">
    <name type="scientific">Nitzschia inconspicua</name>
    <dbReference type="NCBI Taxonomy" id="303405"/>
    <lineage>
        <taxon>Eukaryota</taxon>
        <taxon>Sar</taxon>
        <taxon>Stramenopiles</taxon>
        <taxon>Ochrophyta</taxon>
        <taxon>Bacillariophyta</taxon>
        <taxon>Bacillariophyceae</taxon>
        <taxon>Bacillariophycidae</taxon>
        <taxon>Bacillariales</taxon>
        <taxon>Bacillariaceae</taxon>
        <taxon>Nitzschia</taxon>
    </lineage>
</organism>
<dbReference type="OrthoDB" id="49329at2759"/>
<comment type="caution">
    <text evidence="3">The sequence shown here is derived from an EMBL/GenBank/DDBJ whole genome shotgun (WGS) entry which is preliminary data.</text>
</comment>
<feature type="signal peptide" evidence="2">
    <location>
        <begin position="1"/>
        <end position="40"/>
    </location>
</feature>
<feature type="compositionally biased region" description="Acidic residues" evidence="1">
    <location>
        <begin position="156"/>
        <end position="194"/>
    </location>
</feature>
<gene>
    <name evidence="3" type="ORF">IV203_033975</name>
</gene>
<evidence type="ECO:0000256" key="2">
    <source>
        <dbReference type="SAM" id="SignalP"/>
    </source>
</evidence>
<name>A0A9K3M531_9STRA</name>
<protein>
    <submittedName>
        <fullName evidence="3">Uncharacterized protein</fullName>
    </submittedName>
</protein>
<evidence type="ECO:0000256" key="1">
    <source>
        <dbReference type="SAM" id="MobiDB-lite"/>
    </source>
</evidence>
<feature type="chain" id="PRO_5039951940" evidence="2">
    <location>
        <begin position="41"/>
        <end position="317"/>
    </location>
</feature>
<reference evidence="3" key="1">
    <citation type="journal article" date="2021" name="Sci. Rep.">
        <title>Diploid genomic architecture of Nitzschia inconspicua, an elite biomass production diatom.</title>
        <authorList>
            <person name="Oliver A."/>
            <person name="Podell S."/>
            <person name="Pinowska A."/>
            <person name="Traller J.C."/>
            <person name="Smith S.R."/>
            <person name="McClure R."/>
            <person name="Beliaev A."/>
            <person name="Bohutskyi P."/>
            <person name="Hill E.A."/>
            <person name="Rabines A."/>
            <person name="Zheng H."/>
            <person name="Allen L.Z."/>
            <person name="Kuo A."/>
            <person name="Grigoriev I.V."/>
            <person name="Allen A.E."/>
            <person name="Hazlebeck D."/>
            <person name="Allen E.E."/>
        </authorList>
    </citation>
    <scope>NUCLEOTIDE SEQUENCE</scope>
    <source>
        <strain evidence="3">Hildebrandi</strain>
    </source>
</reference>
<keyword evidence="4" id="KW-1185">Reference proteome</keyword>
<feature type="region of interest" description="Disordered" evidence="1">
    <location>
        <begin position="156"/>
        <end position="205"/>
    </location>
</feature>
<sequence>MFLPPFHPTRSQNFGCNGPLVTSAALLLLLMAFEMMPSGAFVQAWMTPPIARCHSDSIRLVVPSSPRSGGWLHPRINRHSMQDHSLPPTAKPSNCYSSTTLFMSALSEGYQDFGNYVIIQKVAKEQFGMTDDQVSVEWKPGRIVVTVRGNVFVSNDEEIDEDELEDFEEKEGDFLEDDVEFEGEDETEEEEEEKEFDRTPSASSSGVDVTKFARAINIALDDDGVGFQIAETHEIEVTTPGASNELTGIMFQAYKGFEVMTDFQDPKTKKVKTIEGRLVERNDEFTVLNIKGRMKKIKNDMVLSVKLPKAKKEKGAA</sequence>
<accession>A0A9K3M531</accession>
<keyword evidence="2" id="KW-0732">Signal</keyword>
<evidence type="ECO:0000313" key="4">
    <source>
        <dbReference type="Proteomes" id="UP000693970"/>
    </source>
</evidence>
<evidence type="ECO:0000313" key="3">
    <source>
        <dbReference type="EMBL" id="KAG7373251.1"/>
    </source>
</evidence>
<reference evidence="3" key="2">
    <citation type="submission" date="2021-04" db="EMBL/GenBank/DDBJ databases">
        <authorList>
            <person name="Podell S."/>
        </authorList>
    </citation>
    <scope>NUCLEOTIDE SEQUENCE</scope>
    <source>
        <strain evidence="3">Hildebrandi</strain>
    </source>
</reference>
<proteinExistence type="predicted"/>
<dbReference type="Proteomes" id="UP000693970">
    <property type="component" value="Unassembled WGS sequence"/>
</dbReference>
<dbReference type="AlphaFoldDB" id="A0A9K3M531"/>
<dbReference type="EMBL" id="JAGRRH010000002">
    <property type="protein sequence ID" value="KAG7373251.1"/>
    <property type="molecule type" value="Genomic_DNA"/>
</dbReference>